<dbReference type="SMART" id="SM00487">
    <property type="entry name" value="DEXDc"/>
    <property type="match status" value="1"/>
</dbReference>
<keyword evidence="6" id="KW-0238">DNA-binding</keyword>
<dbReference type="PROSITE" id="PS51192">
    <property type="entry name" value="HELICASE_ATP_BIND_1"/>
    <property type="match status" value="1"/>
</dbReference>
<feature type="domain" description="Helicase ATP-binding" evidence="10">
    <location>
        <begin position="25"/>
        <end position="216"/>
    </location>
</feature>
<dbReference type="PANTHER" id="PTHR47962">
    <property type="entry name" value="ATP-DEPENDENT HELICASE LHR-RELATED-RELATED"/>
    <property type="match status" value="1"/>
</dbReference>
<keyword evidence="13" id="KW-1185">Reference proteome</keyword>
<dbReference type="InParanoid" id="A0LV08"/>
<dbReference type="SMART" id="SM00490">
    <property type="entry name" value="HELICc"/>
    <property type="match status" value="1"/>
</dbReference>
<evidence type="ECO:0000256" key="8">
    <source>
        <dbReference type="ARBA" id="ARBA00023235"/>
    </source>
</evidence>
<dbReference type="GO" id="GO:0016887">
    <property type="term" value="F:ATP hydrolysis activity"/>
    <property type="evidence" value="ECO:0007669"/>
    <property type="project" value="TreeGrafter"/>
</dbReference>
<dbReference type="InterPro" id="IPR014001">
    <property type="entry name" value="Helicase_ATP-bd"/>
</dbReference>
<evidence type="ECO:0000256" key="2">
    <source>
        <dbReference type="ARBA" id="ARBA00022763"/>
    </source>
</evidence>
<dbReference type="InterPro" id="IPR013701">
    <property type="entry name" value="Lhr-like_DEAD/DEAH_assoc"/>
</dbReference>
<dbReference type="SMART" id="SM00382">
    <property type="entry name" value="AAA"/>
    <property type="match status" value="1"/>
</dbReference>
<keyword evidence="3" id="KW-0378">Hydrolase</keyword>
<dbReference type="InterPro" id="IPR045628">
    <property type="entry name" value="Lhr_WH_dom"/>
</dbReference>
<dbReference type="Pfam" id="PF23234">
    <property type="entry name" value="WHD_4th_Lhr"/>
    <property type="match status" value="1"/>
</dbReference>
<dbReference type="InterPro" id="IPR011545">
    <property type="entry name" value="DEAD/DEAH_box_helicase_dom"/>
</dbReference>
<dbReference type="PROSITE" id="PS51194">
    <property type="entry name" value="HELICASE_CTER"/>
    <property type="match status" value="1"/>
</dbReference>
<dbReference type="GO" id="GO:0004386">
    <property type="term" value="F:helicase activity"/>
    <property type="evidence" value="ECO:0007669"/>
    <property type="project" value="UniProtKB-KW"/>
</dbReference>
<dbReference type="STRING" id="351607.Acel_1496"/>
<feature type="domain" description="Helicase C-terminal" evidence="11">
    <location>
        <begin position="267"/>
        <end position="419"/>
    </location>
</feature>
<dbReference type="InterPro" id="IPR052511">
    <property type="entry name" value="ATP-dep_Helicase"/>
</dbReference>
<dbReference type="InterPro" id="IPR055367">
    <property type="entry name" value="WH4_Lhr"/>
</dbReference>
<dbReference type="CDD" id="cd17922">
    <property type="entry name" value="DEXHc_LHR-like"/>
    <property type="match status" value="1"/>
</dbReference>
<evidence type="ECO:0000256" key="6">
    <source>
        <dbReference type="ARBA" id="ARBA00023125"/>
    </source>
</evidence>
<keyword evidence="1" id="KW-0547">Nucleotide-binding</keyword>
<evidence type="ECO:0000256" key="7">
    <source>
        <dbReference type="ARBA" id="ARBA00023204"/>
    </source>
</evidence>
<keyword evidence="8" id="KW-0413">Isomerase</keyword>
<sequence length="1534" mass="164664">MFTPLLRRWFTTTFGAPTAAQAEAWRVIAGGDHALLIAPTGSGKTLAAFLWSIHRLLTEPRAEPPAARVLYVSPLRALAADIERNLRAPLTAIRRLATETGVQLPDIRIGVRTGDTPSAQRRALVKNPPDILITTPESLFLLLTSQARDMLRGVDTVIIDEIHALAGNKRGAHLALSMERLEALLRRPAQRIGLSATVRPPAEAARFLGGGRPVRVIHPSARKELDIRVSVPVADMTSPPDPPPGAADEPDADTPARSSIWPHIVTRLVDLITAHRSTIVFTNSRRLAERLTAQLNDEAARRGIPGELARAHHGSVSREQRHVTEELLKSGRIPAVVATSSLELGIDMGAVDLVVHAEPPPSVAAAMQRFGRAGHQRDAVSRGIIFPKHRSQLIPAAVVVERMRDGRIEAVRVPENPLDVLAQQLVAMAATDDWSDDDMFTLVRRAAPFHTLRPNVFDAVLAMLAGRYASDDFAQFKARIDWDRSSGRVTARPGARLLAVTNAGTIPDRGQYTVVLAGADKPTRVGELDEEMVYESRPGTVFTLGSAQWRIVDITADRVVVVPAPGAAAIPPFWHGDAPARPFDLGRAIGETLRVLSSTDQVTATAALRDAGFDELAVNNALRYLADQRAATGVVPDDQTIVVEWFRDEVGDWRLVVHSPFGGQVHAPWALAIAARIRQRYGIETAVMHADDGIVARLPAADRPPDLDLVTIDPDEAADAIRGELTNSALFAAKFRECAARALLLPRRFPQRRTPLWQQRQRAAQLLSAAVDLPDFPIVLEAVRECWHEVFDVPGLQRILRDIAAHRIAVVGVETPVPSPFARSLLFGYLAAYLYENDVPPAERKVHALALDSALLTQLLGEHDFAEILDPGIVAAVEQELASLPQSPTPTLDDAVRAFAARRGPFSRRDLAAALAADDRQLDAVLDHFVTTGVLVRSGAGEYCDADILRTLRRRSLAKLRAEIEPVPARAFARFLPSWQHVRRPLTGVDGLYAVIEQLRGARLPASELEQAILARRIAGYHPALLDELTASGAVTWTGAGARTGSGTRGAGARSGAGTNGPADGWIVLCPTDAAASLLPPPMPLDELPVLHRHVVDLLASSGALFFRTIADRVRCLDDQELERALWDLVFAGWLTNDTLAPLRARLTQRPGSRPRGRPILPSRLGPPTAAGRWSLIGARESDEERRARALAQALLDRYGVAARPVVEAENVRGGFGGIYPVLATMEAAGACRRGYFVTALGGAQFGVSGAIDALRAANRETAGPLVLAAADPANPYGAALPWPEGSSGRVGRRPEAWVVTVDGAPVLYVESGGRGIDVLTADADALLAAIEALAASVRAGETGRLQLERVNGRPILGTPLAETLRDKGFRPTPPGLCPLGRALVSRRGSVLSGRDGFPACGVSQRAEPGKPAHRRPTRRTTGHTGTVSRSDGLGRSSSGCVTASVLAAATSVSVSAAVSRSSTDAPSPPRRVTRSRRRPSASGSYDGICAASRTRSSSLTSRSTSDKWTPSASQMAASSSDDASFWPRSISER</sequence>
<dbReference type="GO" id="GO:0003677">
    <property type="term" value="F:DNA binding"/>
    <property type="evidence" value="ECO:0007669"/>
    <property type="project" value="UniProtKB-KW"/>
</dbReference>
<evidence type="ECO:0000256" key="5">
    <source>
        <dbReference type="ARBA" id="ARBA00022840"/>
    </source>
</evidence>
<dbReference type="eggNOG" id="COG1201">
    <property type="taxonomic scope" value="Bacteria"/>
</dbReference>
<name>A0LV08_ACIC1</name>
<dbReference type="Pfam" id="PF00270">
    <property type="entry name" value="DEAD"/>
    <property type="match status" value="1"/>
</dbReference>
<dbReference type="InterPro" id="IPR001650">
    <property type="entry name" value="Helicase_C-like"/>
</dbReference>
<feature type="region of interest" description="Disordered" evidence="9">
    <location>
        <begin position="1396"/>
        <end position="1439"/>
    </location>
</feature>
<dbReference type="GO" id="GO:0006281">
    <property type="term" value="P:DNA repair"/>
    <property type="evidence" value="ECO:0007669"/>
    <property type="project" value="UniProtKB-KW"/>
</dbReference>
<dbReference type="EMBL" id="CP000481">
    <property type="protein sequence ID" value="ABK53268.1"/>
    <property type="molecule type" value="Genomic_DNA"/>
</dbReference>
<dbReference type="GO" id="GO:0005524">
    <property type="term" value="F:ATP binding"/>
    <property type="evidence" value="ECO:0007669"/>
    <property type="project" value="UniProtKB-KW"/>
</dbReference>
<feature type="compositionally biased region" description="Low complexity" evidence="9">
    <location>
        <begin position="1512"/>
        <end position="1525"/>
    </location>
</feature>
<protein>
    <submittedName>
        <fullName evidence="12">ATP dependent helicase, Lhr family</fullName>
    </submittedName>
</protein>
<gene>
    <name evidence="12" type="ordered locus">Acel_1496</name>
</gene>
<dbReference type="SUPFAM" id="SSF52540">
    <property type="entry name" value="P-loop containing nucleoside triphosphate hydrolases"/>
    <property type="match status" value="1"/>
</dbReference>
<keyword evidence="5" id="KW-0067">ATP-binding</keyword>
<feature type="region of interest" description="Disordered" evidence="9">
    <location>
        <begin position="233"/>
        <end position="257"/>
    </location>
</feature>
<dbReference type="CDD" id="cd18796">
    <property type="entry name" value="SF2_C_LHR"/>
    <property type="match status" value="1"/>
</dbReference>
<feature type="compositionally biased region" description="Basic residues" evidence="9">
    <location>
        <begin position="1412"/>
        <end position="1422"/>
    </location>
</feature>
<feature type="compositionally biased region" description="Low complexity" evidence="9">
    <location>
        <begin position="1423"/>
        <end position="1439"/>
    </location>
</feature>
<accession>A0LV08</accession>
<dbReference type="InterPro" id="IPR027417">
    <property type="entry name" value="P-loop_NTPase"/>
</dbReference>
<dbReference type="InterPro" id="IPR055368">
    <property type="entry name" value="WH3_Lhr"/>
</dbReference>
<feature type="compositionally biased region" description="Low complexity" evidence="9">
    <location>
        <begin position="1493"/>
        <end position="1504"/>
    </location>
</feature>
<dbReference type="Proteomes" id="UP000008221">
    <property type="component" value="Chromosome"/>
</dbReference>
<evidence type="ECO:0000256" key="9">
    <source>
        <dbReference type="SAM" id="MobiDB-lite"/>
    </source>
</evidence>
<evidence type="ECO:0000313" key="12">
    <source>
        <dbReference type="EMBL" id="ABK53268.1"/>
    </source>
</evidence>
<dbReference type="PANTHER" id="PTHR47962:SF5">
    <property type="entry name" value="ATP-DEPENDENT HELICASE LHR-RELATED"/>
    <property type="match status" value="1"/>
</dbReference>
<evidence type="ECO:0000256" key="3">
    <source>
        <dbReference type="ARBA" id="ARBA00022801"/>
    </source>
</evidence>
<keyword evidence="2" id="KW-0227">DNA damage</keyword>
<evidence type="ECO:0000259" key="10">
    <source>
        <dbReference type="PROSITE" id="PS51192"/>
    </source>
</evidence>
<reference evidence="12 13" key="1">
    <citation type="journal article" date="2009" name="Genome Res.">
        <title>Complete genome of the cellulolytic thermophile Acidothermus cellulolyticus 11B provides insights into its ecophysiological and evolutionary adaptations.</title>
        <authorList>
            <person name="Barabote R.D."/>
            <person name="Xie G."/>
            <person name="Leu D.H."/>
            <person name="Normand P."/>
            <person name="Necsulea A."/>
            <person name="Daubin V."/>
            <person name="Medigue C."/>
            <person name="Adney W.S."/>
            <person name="Xu X.C."/>
            <person name="Lapidus A."/>
            <person name="Parales R.E."/>
            <person name="Detter C."/>
            <person name="Pujic P."/>
            <person name="Bruce D."/>
            <person name="Lavire C."/>
            <person name="Challacombe J.F."/>
            <person name="Brettin T.S."/>
            <person name="Berry A.M."/>
        </authorList>
    </citation>
    <scope>NUCLEOTIDE SEQUENCE [LARGE SCALE GENOMIC DNA]</scope>
    <source>
        <strain evidence="13">ATCC 43068 / DSM 8971 / 11B</strain>
    </source>
</reference>
<evidence type="ECO:0000313" key="13">
    <source>
        <dbReference type="Proteomes" id="UP000008221"/>
    </source>
</evidence>
<dbReference type="Pfam" id="PF00271">
    <property type="entry name" value="Helicase_C"/>
    <property type="match status" value="1"/>
</dbReference>
<evidence type="ECO:0000256" key="1">
    <source>
        <dbReference type="ARBA" id="ARBA00022741"/>
    </source>
</evidence>
<keyword evidence="4 12" id="KW-0347">Helicase</keyword>
<keyword evidence="7" id="KW-0234">DNA repair</keyword>
<organism evidence="12 13">
    <name type="scientific">Acidothermus cellulolyticus (strain ATCC 43068 / DSM 8971 / 11B)</name>
    <dbReference type="NCBI Taxonomy" id="351607"/>
    <lineage>
        <taxon>Bacteria</taxon>
        <taxon>Bacillati</taxon>
        <taxon>Actinomycetota</taxon>
        <taxon>Actinomycetes</taxon>
        <taxon>Acidothermales</taxon>
        <taxon>Acidothermaceae</taxon>
        <taxon>Acidothermus</taxon>
    </lineage>
</organism>
<dbReference type="Pfam" id="PF23235">
    <property type="entry name" value="WHD_3rd_Lhr"/>
    <property type="match status" value="1"/>
</dbReference>
<feature type="region of interest" description="Disordered" evidence="9">
    <location>
        <begin position="1455"/>
        <end position="1534"/>
    </location>
</feature>
<proteinExistence type="predicted"/>
<dbReference type="KEGG" id="ace:Acel_1496"/>
<dbReference type="HOGENOM" id="CLU_002025_3_1_11"/>
<feature type="compositionally biased region" description="Low complexity" evidence="9">
    <location>
        <begin position="1455"/>
        <end position="1466"/>
    </location>
</feature>
<evidence type="ECO:0000256" key="4">
    <source>
        <dbReference type="ARBA" id="ARBA00022806"/>
    </source>
</evidence>
<dbReference type="InterPro" id="IPR003593">
    <property type="entry name" value="AAA+_ATPase"/>
</dbReference>
<dbReference type="Pfam" id="PF08494">
    <property type="entry name" value="DEAD_assoc"/>
    <property type="match status" value="1"/>
</dbReference>
<dbReference type="Gene3D" id="3.40.50.300">
    <property type="entry name" value="P-loop containing nucleotide triphosphate hydrolases"/>
    <property type="match status" value="2"/>
</dbReference>
<dbReference type="Pfam" id="PF19306">
    <property type="entry name" value="WHD_Lhr"/>
    <property type="match status" value="1"/>
</dbReference>
<evidence type="ECO:0000259" key="11">
    <source>
        <dbReference type="PROSITE" id="PS51194"/>
    </source>
</evidence>